<feature type="domain" description="Peptidase C14 caspase" evidence="3">
    <location>
        <begin position="37"/>
        <end position="227"/>
    </location>
</feature>
<dbReference type="GO" id="GO:0004197">
    <property type="term" value="F:cysteine-type endopeptidase activity"/>
    <property type="evidence" value="ECO:0007669"/>
    <property type="project" value="InterPro"/>
</dbReference>
<keyword evidence="2" id="KW-0645">Protease</keyword>
<dbReference type="GO" id="GO:0006915">
    <property type="term" value="P:apoptotic process"/>
    <property type="evidence" value="ECO:0007669"/>
    <property type="project" value="UniProtKB-KW"/>
</dbReference>
<comment type="caution">
    <text evidence="4">The sequence shown here is derived from an EMBL/GenBank/DDBJ whole genome shotgun (WGS) entry which is preliminary data.</text>
</comment>
<keyword evidence="2" id="KW-0788">Thiol protease</keyword>
<dbReference type="AlphaFoldDB" id="A0A8H2Y2C9"/>
<dbReference type="Gene3D" id="3.40.50.1460">
    <property type="match status" value="1"/>
</dbReference>
<sequence length="231" mass="25501">MAQQLERQHSDQLATDTPLAKAFLGGHGGALRAAYAILCLKKYTGLKWSDGSPMDLYGADQDEANFTRWLTSDKKKFPNLKVLSINNASRAEIKSHMENLVTVNPGVVFLYIQGHGLPGVYITGDGPGPESGLESTELIELFSNFNNDTLCIVITDLCHSGNFLRLRYRLEIDADEKHANWVGLEGRNQGLGDNPSQHFPPMLHFSGSTDGEIVYETKNLGGYFTNASYFL</sequence>
<evidence type="ECO:0000259" key="3">
    <source>
        <dbReference type="Pfam" id="PF00656"/>
    </source>
</evidence>
<reference evidence="4" key="1">
    <citation type="submission" date="2021-01" db="EMBL/GenBank/DDBJ databases">
        <authorList>
            <person name="Kaushik A."/>
        </authorList>
    </citation>
    <scope>NUCLEOTIDE SEQUENCE</scope>
    <source>
        <strain evidence="4">AG1-1C</strain>
    </source>
</reference>
<dbReference type="InterPro" id="IPR011600">
    <property type="entry name" value="Pept_C14_caspase"/>
</dbReference>
<dbReference type="GO" id="GO:0006508">
    <property type="term" value="P:proteolysis"/>
    <property type="evidence" value="ECO:0007669"/>
    <property type="project" value="InterPro"/>
</dbReference>
<keyword evidence="2" id="KW-0378">Hydrolase</keyword>
<dbReference type="EMBL" id="CAJMWS010000386">
    <property type="protein sequence ID" value="CAE6440150.1"/>
    <property type="molecule type" value="Genomic_DNA"/>
</dbReference>
<protein>
    <recommendedName>
        <fullName evidence="3">Peptidase C14 caspase domain-containing protein</fullName>
    </recommendedName>
</protein>
<evidence type="ECO:0000313" key="5">
    <source>
        <dbReference type="Proteomes" id="UP000663846"/>
    </source>
</evidence>
<gene>
    <name evidence="4" type="ORF">RDB_LOCUS128100</name>
</gene>
<evidence type="ECO:0000313" key="4">
    <source>
        <dbReference type="EMBL" id="CAE6440150.1"/>
    </source>
</evidence>
<evidence type="ECO:0000256" key="2">
    <source>
        <dbReference type="ARBA" id="ARBA00022807"/>
    </source>
</evidence>
<dbReference type="Proteomes" id="UP000663846">
    <property type="component" value="Unassembled WGS sequence"/>
</dbReference>
<organism evidence="4 5">
    <name type="scientific">Rhizoctonia solani</name>
    <dbReference type="NCBI Taxonomy" id="456999"/>
    <lineage>
        <taxon>Eukaryota</taxon>
        <taxon>Fungi</taxon>
        <taxon>Dikarya</taxon>
        <taxon>Basidiomycota</taxon>
        <taxon>Agaricomycotina</taxon>
        <taxon>Agaricomycetes</taxon>
        <taxon>Cantharellales</taxon>
        <taxon>Ceratobasidiaceae</taxon>
        <taxon>Rhizoctonia</taxon>
    </lineage>
</organism>
<accession>A0A8H2Y2C9</accession>
<dbReference type="InterPro" id="IPR029030">
    <property type="entry name" value="Caspase-like_dom_sf"/>
</dbReference>
<evidence type="ECO:0000256" key="1">
    <source>
        <dbReference type="ARBA" id="ARBA00022703"/>
    </source>
</evidence>
<proteinExistence type="predicted"/>
<dbReference type="Pfam" id="PF00656">
    <property type="entry name" value="Peptidase_C14"/>
    <property type="match status" value="1"/>
</dbReference>
<keyword evidence="1" id="KW-0053">Apoptosis</keyword>
<dbReference type="SUPFAM" id="SSF52129">
    <property type="entry name" value="Caspase-like"/>
    <property type="match status" value="1"/>
</dbReference>
<name>A0A8H2Y2C9_9AGAM</name>